<evidence type="ECO:0000313" key="4">
    <source>
        <dbReference type="Proteomes" id="UP001500187"/>
    </source>
</evidence>
<proteinExistence type="inferred from homology"/>
<dbReference type="Gene3D" id="3.60.110.10">
    <property type="entry name" value="Carbon-nitrogen hydrolase"/>
    <property type="match status" value="1"/>
</dbReference>
<dbReference type="SUPFAM" id="SSF56317">
    <property type="entry name" value="Carbon-nitrogen hydrolase"/>
    <property type="match status" value="1"/>
</dbReference>
<dbReference type="Proteomes" id="UP001500187">
    <property type="component" value="Unassembled WGS sequence"/>
</dbReference>
<dbReference type="PANTHER" id="PTHR23088">
    <property type="entry name" value="NITRILASE-RELATED"/>
    <property type="match status" value="1"/>
</dbReference>
<accession>A0ABP9AYT7</accession>
<feature type="domain" description="CN hydrolase" evidence="2">
    <location>
        <begin position="1"/>
        <end position="251"/>
    </location>
</feature>
<organism evidence="3 4">
    <name type="scientific">Rothia endophytica</name>
    <dbReference type="NCBI Taxonomy" id="1324766"/>
    <lineage>
        <taxon>Bacteria</taxon>
        <taxon>Bacillati</taxon>
        <taxon>Actinomycetota</taxon>
        <taxon>Actinomycetes</taxon>
        <taxon>Micrococcales</taxon>
        <taxon>Micrococcaceae</taxon>
        <taxon>Rothia</taxon>
    </lineage>
</organism>
<dbReference type="Pfam" id="PF00795">
    <property type="entry name" value="CN_hydrolase"/>
    <property type="match status" value="1"/>
</dbReference>
<dbReference type="RefSeq" id="WP_345443306.1">
    <property type="nucleotide sequence ID" value="NZ_BAABKP010000001.1"/>
</dbReference>
<dbReference type="PANTHER" id="PTHR23088:SF27">
    <property type="entry name" value="DEAMINATED GLUTATHIONE AMIDASE"/>
    <property type="match status" value="1"/>
</dbReference>
<protein>
    <submittedName>
        <fullName evidence="3">Carbon-nitrogen hydrolase family protein</fullName>
    </submittedName>
</protein>
<keyword evidence="4" id="KW-1185">Reference proteome</keyword>
<reference evidence="4" key="1">
    <citation type="journal article" date="2019" name="Int. J. Syst. Evol. Microbiol.">
        <title>The Global Catalogue of Microorganisms (GCM) 10K type strain sequencing project: providing services to taxonomists for standard genome sequencing and annotation.</title>
        <authorList>
            <consortium name="The Broad Institute Genomics Platform"/>
            <consortium name="The Broad Institute Genome Sequencing Center for Infectious Disease"/>
            <person name="Wu L."/>
            <person name="Ma J."/>
        </authorList>
    </citation>
    <scope>NUCLEOTIDE SEQUENCE [LARGE SCALE GENOMIC DNA]</scope>
    <source>
        <strain evidence="4">JCM 18541</strain>
    </source>
</reference>
<evidence type="ECO:0000313" key="3">
    <source>
        <dbReference type="EMBL" id="GAA4787219.1"/>
    </source>
</evidence>
<comment type="similarity">
    <text evidence="1">Belongs to the carbon-nitrogen hydrolase superfamily. NIT1/NIT2 family.</text>
</comment>
<dbReference type="InterPro" id="IPR036526">
    <property type="entry name" value="C-N_Hydrolase_sf"/>
</dbReference>
<dbReference type="InterPro" id="IPR001110">
    <property type="entry name" value="UPF0012_CS"/>
</dbReference>
<keyword evidence="3" id="KW-0378">Hydrolase</keyword>
<sequence length="271" mass="29247">MKIALCQIQSTKDISANLRLLREYTEAAVSKGARLVVFPEASMVSFGGSLYDDAAQHELSFRQTLGNLAREHCVTVVAGGFAPVQLSDEWNLRVHNNLYAFDQNGVETVYTKVHLYDAFGVKESDGVKAGKELKLITVDGVKIGLAICYDVRFPKLFADYSRAGAQATIVSASWAGGEGKVEQWQILTSARALDSNMFILAADQASPAVSDPRVDITQPLGVGYSRVVSPFGRTLVQAGEAPEVLIAELDVGEVAQAKKTLPVVEHAKLGY</sequence>
<dbReference type="GO" id="GO:0016787">
    <property type="term" value="F:hydrolase activity"/>
    <property type="evidence" value="ECO:0007669"/>
    <property type="project" value="UniProtKB-KW"/>
</dbReference>
<gene>
    <name evidence="3" type="ORF">GCM10023352_00930</name>
</gene>
<name>A0ABP9AYT7_9MICC</name>
<dbReference type="PROSITE" id="PS50263">
    <property type="entry name" value="CN_HYDROLASE"/>
    <property type="match status" value="1"/>
</dbReference>
<dbReference type="EMBL" id="BAABKP010000001">
    <property type="protein sequence ID" value="GAA4787219.1"/>
    <property type="molecule type" value="Genomic_DNA"/>
</dbReference>
<evidence type="ECO:0000259" key="2">
    <source>
        <dbReference type="PROSITE" id="PS50263"/>
    </source>
</evidence>
<dbReference type="InterPro" id="IPR003010">
    <property type="entry name" value="C-N_Hydrolase"/>
</dbReference>
<dbReference type="PROSITE" id="PS01227">
    <property type="entry name" value="UPF0012"/>
    <property type="match status" value="1"/>
</dbReference>
<comment type="caution">
    <text evidence="3">The sequence shown here is derived from an EMBL/GenBank/DDBJ whole genome shotgun (WGS) entry which is preliminary data.</text>
</comment>
<evidence type="ECO:0000256" key="1">
    <source>
        <dbReference type="ARBA" id="ARBA00010613"/>
    </source>
</evidence>